<keyword evidence="2" id="KW-1185">Reference proteome</keyword>
<proteinExistence type="predicted"/>
<dbReference type="Proteomes" id="UP000290849">
    <property type="component" value="Unassembled WGS sequence"/>
</dbReference>
<evidence type="ECO:0000313" key="1">
    <source>
        <dbReference type="EMBL" id="RXN82719.1"/>
    </source>
</evidence>
<reference evidence="1 2" key="1">
    <citation type="journal article" date="2017" name="Int. J. Syst. Evol. Microbiol.">
        <title>Achromobacter aloeverae sp. nov., isolated from the root of Aloe vera (L.) Burm.f.</title>
        <authorList>
            <person name="Kuncharoen N."/>
            <person name="Muramatsu Y."/>
            <person name="Shibata C."/>
            <person name="Kamakura Y."/>
            <person name="Nakagawa Y."/>
            <person name="Tanasupawat S."/>
        </authorList>
    </citation>
    <scope>NUCLEOTIDE SEQUENCE [LARGE SCALE GENOMIC DNA]</scope>
    <source>
        <strain evidence="1 2">AVA-1</strain>
    </source>
</reference>
<sequence length="194" mass="21668">MSSTRLPRVPILEPAQMTPEQKRIHDVITSGPRGQVRGPLAVWLHRPALAEPAQALGRYCRFETSLPARLSEWAILILARHWRSDFEWWAHKPAALKAGISTEMIEALRDGRPIPYGNPDEALIHEFLDVLHAERAIGQALYDRIVHVLGEAGVIDLVGIAGYYTMISMTLNVFDIRPPEGKPCELGATEQEGH</sequence>
<dbReference type="InterPro" id="IPR029032">
    <property type="entry name" value="AhpD-like"/>
</dbReference>
<name>A0A4Q1HDP8_9BURK</name>
<dbReference type="AlphaFoldDB" id="A0A4Q1HDP8"/>
<comment type="caution">
    <text evidence="1">The sequence shown here is derived from an EMBL/GenBank/DDBJ whole genome shotgun (WGS) entry which is preliminary data.</text>
</comment>
<evidence type="ECO:0000313" key="2">
    <source>
        <dbReference type="Proteomes" id="UP000290849"/>
    </source>
</evidence>
<gene>
    <name evidence="1" type="ORF">C7R54_28440</name>
</gene>
<dbReference type="PANTHER" id="PTHR34846:SF11">
    <property type="entry name" value="4-CARBOXYMUCONOLACTONE DECARBOXYLASE FAMILY PROTEIN (AFU_ORTHOLOGUE AFUA_6G11590)"/>
    <property type="match status" value="1"/>
</dbReference>
<dbReference type="OrthoDB" id="5987308at2"/>
<protein>
    <submittedName>
        <fullName evidence="1">4-carboxymuconolactone decarboxylase</fullName>
    </submittedName>
</protein>
<dbReference type="SUPFAM" id="SSF69118">
    <property type="entry name" value="AhpD-like"/>
    <property type="match status" value="1"/>
</dbReference>
<organism evidence="1 2">
    <name type="scientific">Achromobacter aloeverae</name>
    <dbReference type="NCBI Taxonomy" id="1750518"/>
    <lineage>
        <taxon>Bacteria</taxon>
        <taxon>Pseudomonadati</taxon>
        <taxon>Pseudomonadota</taxon>
        <taxon>Betaproteobacteria</taxon>
        <taxon>Burkholderiales</taxon>
        <taxon>Alcaligenaceae</taxon>
        <taxon>Achromobacter</taxon>
    </lineage>
</organism>
<dbReference type="EMBL" id="PYAL01000011">
    <property type="protein sequence ID" value="RXN82719.1"/>
    <property type="molecule type" value="Genomic_DNA"/>
</dbReference>
<dbReference type="PANTHER" id="PTHR34846">
    <property type="entry name" value="4-CARBOXYMUCONOLACTONE DECARBOXYLASE FAMILY PROTEIN (AFU_ORTHOLOGUE AFUA_6G11590)"/>
    <property type="match status" value="1"/>
</dbReference>
<dbReference type="Gene3D" id="1.20.1290.10">
    <property type="entry name" value="AhpD-like"/>
    <property type="match status" value="1"/>
</dbReference>
<accession>A0A4Q1HDP8</accession>